<proteinExistence type="predicted"/>
<feature type="transmembrane region" description="Helical" evidence="2">
    <location>
        <begin position="6"/>
        <end position="24"/>
    </location>
</feature>
<organism evidence="3 4">
    <name type="scientific">Lunatimonas lonarensis</name>
    <dbReference type="NCBI Taxonomy" id="1232681"/>
    <lineage>
        <taxon>Bacteria</taxon>
        <taxon>Pseudomonadati</taxon>
        <taxon>Bacteroidota</taxon>
        <taxon>Cytophagia</taxon>
        <taxon>Cytophagales</taxon>
        <taxon>Cyclobacteriaceae</taxon>
    </lineage>
</organism>
<feature type="compositionally biased region" description="Basic and acidic residues" evidence="1">
    <location>
        <begin position="39"/>
        <end position="51"/>
    </location>
</feature>
<evidence type="ECO:0000313" key="3">
    <source>
        <dbReference type="EMBL" id="EON77820.1"/>
    </source>
</evidence>
<evidence type="ECO:0000256" key="2">
    <source>
        <dbReference type="SAM" id="Phobius"/>
    </source>
</evidence>
<dbReference type="Proteomes" id="UP000013909">
    <property type="component" value="Unassembled WGS sequence"/>
</dbReference>
<dbReference type="AlphaFoldDB" id="R7ZUJ2"/>
<sequence length="83" mass="9453">MILKLIIFFIAIGWVLSSLVKFFLRSKLKQFVDQVNETQRAEASRRTRPKDGNVNVDYVPKGRNSSGGKGQGGEYIDYEEVKD</sequence>
<reference evidence="3 4" key="1">
    <citation type="submission" date="2013-02" db="EMBL/GenBank/DDBJ databases">
        <title>A novel strain isolated from Lonar lake, Maharashtra, India.</title>
        <authorList>
            <person name="Singh A."/>
        </authorList>
    </citation>
    <scope>NUCLEOTIDE SEQUENCE [LARGE SCALE GENOMIC DNA]</scope>
    <source>
        <strain evidence="3 4">AK24</strain>
    </source>
</reference>
<accession>R7ZUJ2</accession>
<dbReference type="EMBL" id="AQHR01000049">
    <property type="protein sequence ID" value="EON77820.1"/>
    <property type="molecule type" value="Genomic_DNA"/>
</dbReference>
<keyword evidence="2" id="KW-0812">Transmembrane</keyword>
<keyword evidence="4" id="KW-1185">Reference proteome</keyword>
<evidence type="ECO:0000256" key="1">
    <source>
        <dbReference type="SAM" id="MobiDB-lite"/>
    </source>
</evidence>
<dbReference type="STRING" id="1232681.ADIS_1739"/>
<dbReference type="RefSeq" id="WP_010853878.1">
    <property type="nucleotide sequence ID" value="NZ_AQHR01000049.1"/>
</dbReference>
<keyword evidence="2" id="KW-0472">Membrane</keyword>
<comment type="caution">
    <text evidence="3">The sequence shown here is derived from an EMBL/GenBank/DDBJ whole genome shotgun (WGS) entry which is preliminary data.</text>
</comment>
<gene>
    <name evidence="3" type="ORF">ADIS_1739</name>
</gene>
<dbReference type="OrthoDB" id="840298at2"/>
<protein>
    <recommendedName>
        <fullName evidence="5">DUF4834 domain-containing protein</fullName>
    </recommendedName>
</protein>
<evidence type="ECO:0000313" key="4">
    <source>
        <dbReference type="Proteomes" id="UP000013909"/>
    </source>
</evidence>
<name>R7ZUJ2_9BACT</name>
<feature type="region of interest" description="Disordered" evidence="1">
    <location>
        <begin position="37"/>
        <end position="83"/>
    </location>
</feature>
<keyword evidence="2" id="KW-1133">Transmembrane helix</keyword>
<evidence type="ECO:0008006" key="5">
    <source>
        <dbReference type="Google" id="ProtNLM"/>
    </source>
</evidence>